<sequence length="416" mass="44655">MRVLFVTSDWAGHYFCMVPLGWALQAAGHQVRVACAPPQQSAVERTGLVAVPVLESVDMVTMGRMFRYLDSVAGNRPGMPLHPYTGRQVASLDEFDVAAELPAFQRRAYGAIRRSYDGAVSLGRRLRPDLVVHDLTAPEGALIAQLTGCPSLYHPPGLFGTAETEAGVDLGDGDPSDSFARYGRPRWHQSHARYVVDLSPDEALPPVGPALRIPARYVPYNGPGEVPDWLRRPRGGPRVVVMVSRSVAMETGQEPLPRQVVDALLSQGAEVVLTTSRAQAEVLGPLPEAVRVLHDFPFKLLMESADAVVHQGSSNALLTAAVYGVPQLALAYTQDGKVTSRRIADTGAAVALDVLRTDPAEAARAALEVLVSPGRRAAADRLRASMARRPSPAELVPALELLARTGTLGTDDLPVR</sequence>
<evidence type="ECO:0000259" key="4">
    <source>
        <dbReference type="Pfam" id="PF06722"/>
    </source>
</evidence>
<dbReference type="RefSeq" id="WP_345645325.1">
    <property type="nucleotide sequence ID" value="NZ_BAABEP010000013.1"/>
</dbReference>
<accession>A0ABP7EYT9</accession>
<dbReference type="Pfam" id="PF06722">
    <property type="entry name" value="EryCIII-like_C"/>
    <property type="match status" value="1"/>
</dbReference>
<comment type="caution">
    <text evidence="6">The sequence shown here is derived from an EMBL/GenBank/DDBJ whole genome shotgun (WGS) entry which is preliminary data.</text>
</comment>
<gene>
    <name evidence="6" type="ORF">GCM10023082_24820</name>
</gene>
<keyword evidence="7" id="KW-1185">Reference proteome</keyword>
<dbReference type="InterPro" id="IPR050426">
    <property type="entry name" value="Glycosyltransferase_28"/>
</dbReference>
<comment type="similarity">
    <text evidence="1">Belongs to the glycosyltransferase 28 family.</text>
</comment>
<keyword evidence="3" id="KW-0808">Transferase</keyword>
<dbReference type="Pfam" id="PF21036">
    <property type="entry name" value="EryCIII-like_N"/>
    <property type="match status" value="1"/>
</dbReference>
<reference evidence="7" key="1">
    <citation type="journal article" date="2019" name="Int. J. Syst. Evol. Microbiol.">
        <title>The Global Catalogue of Microorganisms (GCM) 10K type strain sequencing project: providing services to taxonomists for standard genome sequencing and annotation.</title>
        <authorList>
            <consortium name="The Broad Institute Genomics Platform"/>
            <consortium name="The Broad Institute Genome Sequencing Center for Infectious Disease"/>
            <person name="Wu L."/>
            <person name="Ma J."/>
        </authorList>
    </citation>
    <scope>NUCLEOTIDE SEQUENCE [LARGE SCALE GENOMIC DNA]</scope>
    <source>
        <strain evidence="7">JCM 30846</strain>
    </source>
</reference>
<evidence type="ECO:0000256" key="3">
    <source>
        <dbReference type="ARBA" id="ARBA00022679"/>
    </source>
</evidence>
<dbReference type="InterPro" id="IPR010610">
    <property type="entry name" value="EryCIII-like_C"/>
</dbReference>
<dbReference type="SUPFAM" id="SSF53756">
    <property type="entry name" value="UDP-Glycosyltransferase/glycogen phosphorylase"/>
    <property type="match status" value="1"/>
</dbReference>
<dbReference type="InterPro" id="IPR002213">
    <property type="entry name" value="UDP_glucos_trans"/>
</dbReference>
<feature type="domain" description="Erythromycin biosynthesis protein CIII-like N-terminal" evidence="5">
    <location>
        <begin position="22"/>
        <end position="241"/>
    </location>
</feature>
<evidence type="ECO:0000259" key="5">
    <source>
        <dbReference type="Pfam" id="PF21036"/>
    </source>
</evidence>
<evidence type="ECO:0000313" key="6">
    <source>
        <dbReference type="EMBL" id="GAA3725861.1"/>
    </source>
</evidence>
<dbReference type="CDD" id="cd03784">
    <property type="entry name" value="GT1_Gtf-like"/>
    <property type="match status" value="1"/>
</dbReference>
<name>A0ABP7EYT9_9ACTN</name>
<feature type="domain" description="Erythromycin biosynthesis protein CIII-like C-terminal" evidence="4">
    <location>
        <begin position="259"/>
        <end position="400"/>
    </location>
</feature>
<dbReference type="Proteomes" id="UP001499884">
    <property type="component" value="Unassembled WGS sequence"/>
</dbReference>
<evidence type="ECO:0000313" key="7">
    <source>
        <dbReference type="Proteomes" id="UP001499884"/>
    </source>
</evidence>
<evidence type="ECO:0000256" key="1">
    <source>
        <dbReference type="ARBA" id="ARBA00006962"/>
    </source>
</evidence>
<dbReference type="InterPro" id="IPR048284">
    <property type="entry name" value="EryCIII-like_N"/>
</dbReference>
<proteinExistence type="inferred from homology"/>
<dbReference type="PANTHER" id="PTHR48050">
    <property type="entry name" value="STEROL 3-BETA-GLUCOSYLTRANSFERASE"/>
    <property type="match status" value="1"/>
</dbReference>
<dbReference type="Gene3D" id="3.40.50.2000">
    <property type="entry name" value="Glycogen Phosphorylase B"/>
    <property type="match status" value="2"/>
</dbReference>
<dbReference type="PANTHER" id="PTHR48050:SF13">
    <property type="entry name" value="STEROL 3-BETA-GLUCOSYLTRANSFERASE UGT80A2"/>
    <property type="match status" value="1"/>
</dbReference>
<evidence type="ECO:0000256" key="2">
    <source>
        <dbReference type="ARBA" id="ARBA00022676"/>
    </source>
</evidence>
<dbReference type="EMBL" id="BAABEP010000013">
    <property type="protein sequence ID" value="GAA3725861.1"/>
    <property type="molecule type" value="Genomic_DNA"/>
</dbReference>
<protein>
    <submittedName>
        <fullName evidence="6">DUF1205 domain-containing protein</fullName>
    </submittedName>
</protein>
<keyword evidence="2" id="KW-0328">Glycosyltransferase</keyword>
<organism evidence="6 7">
    <name type="scientific">Streptomyces tremellae</name>
    <dbReference type="NCBI Taxonomy" id="1124239"/>
    <lineage>
        <taxon>Bacteria</taxon>
        <taxon>Bacillati</taxon>
        <taxon>Actinomycetota</taxon>
        <taxon>Actinomycetes</taxon>
        <taxon>Kitasatosporales</taxon>
        <taxon>Streptomycetaceae</taxon>
        <taxon>Streptomyces</taxon>
    </lineage>
</organism>